<name>D6ABT5_STRFL</name>
<dbReference type="AlphaFoldDB" id="D6ABT5"/>
<organism evidence="1 2">
    <name type="scientific">Streptomyces filamentosus NRRL 15998</name>
    <dbReference type="NCBI Taxonomy" id="457431"/>
    <lineage>
        <taxon>Bacteria</taxon>
        <taxon>Bacillati</taxon>
        <taxon>Actinomycetota</taxon>
        <taxon>Actinomycetes</taxon>
        <taxon>Kitasatosporales</taxon>
        <taxon>Streptomycetaceae</taxon>
        <taxon>Streptomyces</taxon>
    </lineage>
</organism>
<evidence type="ECO:0000313" key="1">
    <source>
        <dbReference type="EMBL" id="EFE78541.2"/>
    </source>
</evidence>
<protein>
    <submittedName>
        <fullName evidence="1">Predicted protein</fullName>
    </submittedName>
</protein>
<reference evidence="2" key="2">
    <citation type="submission" date="2008-12" db="EMBL/GenBank/DDBJ databases">
        <title>Annotation of Streptomyces roseosporus strain NRRL 15998.</title>
        <authorList>
            <consortium name="The Broad Institute Genome Sequencing Platform"/>
            <consortium name="Broad Institute Microbial Sequencing Center"/>
            <person name="Fischbach M."/>
            <person name="Ward D."/>
            <person name="Young S."/>
            <person name="Kodira C.D."/>
            <person name="Zeng Q."/>
            <person name="Koehrsen M."/>
            <person name="Godfrey P."/>
            <person name="Alvarado L."/>
            <person name="Berlin A.M."/>
            <person name="Borenstein D."/>
            <person name="Chen Z."/>
            <person name="Engels R."/>
            <person name="Freedman E."/>
            <person name="Gellesch M."/>
            <person name="Goldberg J."/>
            <person name="Griggs A."/>
            <person name="Gujja S."/>
            <person name="Heiman D.I."/>
            <person name="Hepburn T.A."/>
            <person name="Howarth C."/>
            <person name="Jen D."/>
            <person name="Larson L."/>
            <person name="Lewis B."/>
            <person name="Mehta T."/>
            <person name="Park D."/>
            <person name="Pearson M."/>
            <person name="Roberts A."/>
            <person name="Saif S."/>
            <person name="Shea T.D."/>
            <person name="Shenoy N."/>
            <person name="Sisk P."/>
            <person name="Stolte C."/>
            <person name="Sykes S.N."/>
            <person name="Walk T."/>
            <person name="White J."/>
            <person name="Yandava C."/>
            <person name="Straight P."/>
            <person name="Clardy J."/>
            <person name="Hung D."/>
            <person name="Kolter R."/>
            <person name="Mekalanos J."/>
            <person name="Walker S."/>
            <person name="Walsh C.T."/>
            <person name="Wieland B.L.C."/>
            <person name="Ilzarbe M."/>
            <person name="Galagan J."/>
            <person name="Nusbaum C."/>
            <person name="Birren B."/>
        </authorList>
    </citation>
    <scope>NUCLEOTIDE SEQUENCE [LARGE SCALE GENOMIC DNA]</scope>
    <source>
        <strain evidence="2">NRRL 15998</strain>
    </source>
</reference>
<sequence>MAPARALGADEKRSGQPVATGMRTMLFRLWAVPIATTVINVLTS</sequence>
<accession>D6ABT5</accession>
<evidence type="ECO:0000313" key="2">
    <source>
        <dbReference type="Proteomes" id="UP000003986"/>
    </source>
</evidence>
<gene>
    <name evidence="1" type="ORF">SSGG_05908</name>
</gene>
<proteinExistence type="predicted"/>
<dbReference type="Proteomes" id="UP000003986">
    <property type="component" value="Unassembled WGS sequence"/>
</dbReference>
<dbReference type="EMBL" id="DS999644">
    <property type="protein sequence ID" value="EFE78541.2"/>
    <property type="molecule type" value="Genomic_DNA"/>
</dbReference>
<reference evidence="2" key="1">
    <citation type="submission" date="2008-10" db="EMBL/GenBank/DDBJ databases">
        <authorList>
            <person name="Molnar K."/>
        </authorList>
    </citation>
    <scope>NUCLEOTIDE SEQUENCE [LARGE SCALE GENOMIC DNA]</scope>
    <source>
        <strain evidence="2">NRRL 15998</strain>
    </source>
</reference>